<comment type="similarity">
    <text evidence="2">Belongs to the cytochrome ubiquinol oxidase subunit 2 family.</text>
</comment>
<evidence type="ECO:0000256" key="6">
    <source>
        <dbReference type="ARBA" id="ARBA00022692"/>
    </source>
</evidence>
<dbReference type="GO" id="GO:0016682">
    <property type="term" value="F:oxidoreductase activity, acting on diphenols and related substances as donors, oxygen as acceptor"/>
    <property type="evidence" value="ECO:0007669"/>
    <property type="project" value="TreeGrafter"/>
</dbReference>
<dbReference type="PANTHER" id="PTHR43141:SF5">
    <property type="entry name" value="CYTOCHROME BD-I UBIQUINOL OXIDASE SUBUNIT 2"/>
    <property type="match status" value="1"/>
</dbReference>
<comment type="subcellular location">
    <subcellularLocation>
        <location evidence="1">Cell membrane</location>
        <topology evidence="1">Multi-pass membrane protein</topology>
    </subcellularLocation>
</comment>
<dbReference type="GO" id="GO:0005886">
    <property type="term" value="C:plasma membrane"/>
    <property type="evidence" value="ECO:0007669"/>
    <property type="project" value="UniProtKB-SubCell"/>
</dbReference>
<accession>A0A418Q633</accession>
<evidence type="ECO:0000313" key="14">
    <source>
        <dbReference type="Proteomes" id="UP000285278"/>
    </source>
</evidence>
<organism evidence="13 14">
    <name type="scientific">Corynebacterium falsenii</name>
    <dbReference type="NCBI Taxonomy" id="108486"/>
    <lineage>
        <taxon>Bacteria</taxon>
        <taxon>Bacillati</taxon>
        <taxon>Actinomycetota</taxon>
        <taxon>Actinomycetes</taxon>
        <taxon>Mycobacteriales</taxon>
        <taxon>Corynebacteriaceae</taxon>
        <taxon>Corynebacterium</taxon>
    </lineage>
</organism>
<dbReference type="EMBL" id="QXJK01000008">
    <property type="protein sequence ID" value="RIX34265.1"/>
    <property type="molecule type" value="Genomic_DNA"/>
</dbReference>
<keyword evidence="14" id="KW-1185">Reference proteome</keyword>
<feature type="transmembrane region" description="Helical" evidence="12">
    <location>
        <begin position="117"/>
        <end position="137"/>
    </location>
</feature>
<dbReference type="NCBIfam" id="TIGR00203">
    <property type="entry name" value="cydB"/>
    <property type="match status" value="1"/>
</dbReference>
<keyword evidence="4" id="KW-1003">Cell membrane</keyword>
<keyword evidence="9 12" id="KW-1133">Transmembrane helix</keyword>
<evidence type="ECO:0000256" key="1">
    <source>
        <dbReference type="ARBA" id="ARBA00004651"/>
    </source>
</evidence>
<evidence type="ECO:0000256" key="11">
    <source>
        <dbReference type="ARBA" id="ARBA00023136"/>
    </source>
</evidence>
<evidence type="ECO:0000313" key="13">
    <source>
        <dbReference type="EMBL" id="RIX34265.1"/>
    </source>
</evidence>
<feature type="transmembrane region" description="Helical" evidence="12">
    <location>
        <begin position="157"/>
        <end position="178"/>
    </location>
</feature>
<dbReference type="AlphaFoldDB" id="A0A418Q633"/>
<evidence type="ECO:0000256" key="7">
    <source>
        <dbReference type="ARBA" id="ARBA00022723"/>
    </source>
</evidence>
<feature type="transmembrane region" description="Helical" evidence="12">
    <location>
        <begin position="220"/>
        <end position="239"/>
    </location>
</feature>
<feature type="transmembrane region" description="Helical" evidence="12">
    <location>
        <begin position="283"/>
        <end position="303"/>
    </location>
</feature>
<dbReference type="GO" id="GO:0046872">
    <property type="term" value="F:metal ion binding"/>
    <property type="evidence" value="ECO:0007669"/>
    <property type="project" value="UniProtKB-KW"/>
</dbReference>
<gene>
    <name evidence="13" type="primary">cydB</name>
    <name evidence="13" type="ORF">D3M95_08030</name>
</gene>
<sequence>MFGVDLPTIWFVIIAFLFAGYFLLEGFDFGVGMLLPLAGKDESRRAAMVRTIGPVWDGNEVWLITAGGALFAAFPAWYADMFSGYYLPLFLILAALIVRVVGLEWRSKVDTARWRSWCDAGIIIGSWAPPILWGVAMGNLIRGVPDNAGAVYPLFNLFGILGAAAFVTVFLVHGITFLRLKTAGALRNELARYVLAPTVAAVVLGGGWVVWMQLSYGKTWTWIATVVVLAGMIIAAVAARAQRDGIAFVATSAAVLAMSVAIFGSLFPRLWPGLDVYSAASSHYTLVILTWAAAIGAPAVMAYQGWTYWVFRKRVTAEPVAADAAY</sequence>
<feature type="transmembrane region" description="Helical" evidence="12">
    <location>
        <begin position="60"/>
        <end position="79"/>
    </location>
</feature>
<proteinExistence type="inferred from homology"/>
<evidence type="ECO:0000256" key="4">
    <source>
        <dbReference type="ARBA" id="ARBA00022475"/>
    </source>
</evidence>
<keyword evidence="5" id="KW-0349">Heme</keyword>
<dbReference type="GO" id="GO:0009055">
    <property type="term" value="F:electron transfer activity"/>
    <property type="evidence" value="ECO:0007669"/>
    <property type="project" value="TreeGrafter"/>
</dbReference>
<dbReference type="GO" id="GO:0019646">
    <property type="term" value="P:aerobic electron transport chain"/>
    <property type="evidence" value="ECO:0007669"/>
    <property type="project" value="TreeGrafter"/>
</dbReference>
<evidence type="ECO:0000256" key="9">
    <source>
        <dbReference type="ARBA" id="ARBA00022989"/>
    </source>
</evidence>
<dbReference type="Proteomes" id="UP000285278">
    <property type="component" value="Unassembled WGS sequence"/>
</dbReference>
<comment type="caution">
    <text evidence="13">The sequence shown here is derived from an EMBL/GenBank/DDBJ whole genome shotgun (WGS) entry which is preliminary data.</text>
</comment>
<feature type="transmembrane region" description="Helical" evidence="12">
    <location>
        <begin position="246"/>
        <end position="271"/>
    </location>
</feature>
<evidence type="ECO:0000256" key="8">
    <source>
        <dbReference type="ARBA" id="ARBA00022982"/>
    </source>
</evidence>
<reference evidence="13 14" key="1">
    <citation type="submission" date="2018-09" db="EMBL/GenBank/DDBJ databases">
        <title>Optimization and identification of Corynebacterium falsenii FN1-14 from fish paste.</title>
        <authorList>
            <person name="Daroonpunt R."/>
            <person name="Tanasupawat S."/>
        </authorList>
    </citation>
    <scope>NUCLEOTIDE SEQUENCE [LARGE SCALE GENOMIC DNA]</scope>
    <source>
        <strain evidence="13 14">FN1-14</strain>
    </source>
</reference>
<keyword evidence="7" id="KW-0479">Metal-binding</keyword>
<keyword evidence="3" id="KW-0813">Transport</keyword>
<dbReference type="PIRSF" id="PIRSF000267">
    <property type="entry name" value="Cyt_oxidse_sub2"/>
    <property type="match status" value="1"/>
</dbReference>
<evidence type="ECO:0000256" key="3">
    <source>
        <dbReference type="ARBA" id="ARBA00022448"/>
    </source>
</evidence>
<evidence type="ECO:0000256" key="5">
    <source>
        <dbReference type="ARBA" id="ARBA00022617"/>
    </source>
</evidence>
<feature type="transmembrane region" description="Helical" evidence="12">
    <location>
        <begin position="12"/>
        <end position="39"/>
    </location>
</feature>
<name>A0A418Q633_9CORY</name>
<evidence type="ECO:0000256" key="10">
    <source>
        <dbReference type="ARBA" id="ARBA00023004"/>
    </source>
</evidence>
<keyword evidence="10" id="KW-0408">Iron</keyword>
<dbReference type="OrthoDB" id="9776710at2"/>
<dbReference type="Pfam" id="PF02322">
    <property type="entry name" value="Cyt_bd_oxida_II"/>
    <property type="match status" value="1"/>
</dbReference>
<dbReference type="STRING" id="1451189.CFAL_02160"/>
<dbReference type="InterPro" id="IPR003317">
    <property type="entry name" value="Cyt-d_oxidase_su2"/>
</dbReference>
<dbReference type="GO" id="GO:0070069">
    <property type="term" value="C:cytochrome complex"/>
    <property type="evidence" value="ECO:0007669"/>
    <property type="project" value="TreeGrafter"/>
</dbReference>
<keyword evidence="6 12" id="KW-0812">Transmembrane</keyword>
<dbReference type="PANTHER" id="PTHR43141">
    <property type="entry name" value="CYTOCHROME BD2 SUBUNIT II"/>
    <property type="match status" value="1"/>
</dbReference>
<keyword evidence="11 12" id="KW-0472">Membrane</keyword>
<keyword evidence="8" id="KW-0249">Electron transport</keyword>
<feature type="transmembrane region" description="Helical" evidence="12">
    <location>
        <begin position="190"/>
        <end position="214"/>
    </location>
</feature>
<feature type="transmembrane region" description="Helical" evidence="12">
    <location>
        <begin position="85"/>
        <end position="105"/>
    </location>
</feature>
<evidence type="ECO:0000256" key="2">
    <source>
        <dbReference type="ARBA" id="ARBA00007543"/>
    </source>
</evidence>
<protein>
    <submittedName>
        <fullName evidence="13">Cytochrome d ubiquinol oxidase subunit II</fullName>
    </submittedName>
</protein>
<evidence type="ECO:0000256" key="12">
    <source>
        <dbReference type="SAM" id="Phobius"/>
    </source>
</evidence>